<dbReference type="STRING" id="71139.A0A059ASY8"/>
<protein>
    <recommendedName>
        <fullName evidence="2">DUF241 domain protein</fullName>
    </recommendedName>
</protein>
<proteinExistence type="predicted"/>
<dbReference type="Pfam" id="PF03087">
    <property type="entry name" value="BPS1"/>
    <property type="match status" value="1"/>
</dbReference>
<dbReference type="InParanoid" id="A0A059ASY8"/>
<dbReference type="PANTHER" id="PTHR33070:SF109">
    <property type="entry name" value="DOMAIN PROTEIN, PUTATIVE (DUF241)-RELATED"/>
    <property type="match status" value="1"/>
</dbReference>
<dbReference type="AlphaFoldDB" id="A0A059ASY8"/>
<evidence type="ECO:0008006" key="2">
    <source>
        <dbReference type="Google" id="ProtNLM"/>
    </source>
</evidence>
<reference evidence="1" key="1">
    <citation type="submission" date="2013-07" db="EMBL/GenBank/DDBJ databases">
        <title>The genome of Eucalyptus grandis.</title>
        <authorList>
            <person name="Schmutz J."/>
            <person name="Hayes R."/>
            <person name="Myburg A."/>
            <person name="Tuskan G."/>
            <person name="Grattapaglia D."/>
            <person name="Rokhsar D.S."/>
        </authorList>
    </citation>
    <scope>NUCLEOTIDE SEQUENCE</scope>
    <source>
        <tissue evidence="1">Leaf extractions</tissue>
    </source>
</reference>
<dbReference type="InterPro" id="IPR004320">
    <property type="entry name" value="BPS1_pln"/>
</dbReference>
<accession>A0A059ASY8</accession>
<organism evidence="1">
    <name type="scientific">Eucalyptus grandis</name>
    <name type="common">Flooded gum</name>
    <dbReference type="NCBI Taxonomy" id="71139"/>
    <lineage>
        <taxon>Eukaryota</taxon>
        <taxon>Viridiplantae</taxon>
        <taxon>Streptophyta</taxon>
        <taxon>Embryophyta</taxon>
        <taxon>Tracheophyta</taxon>
        <taxon>Spermatophyta</taxon>
        <taxon>Magnoliopsida</taxon>
        <taxon>eudicotyledons</taxon>
        <taxon>Gunneridae</taxon>
        <taxon>Pentapetalae</taxon>
        <taxon>rosids</taxon>
        <taxon>malvids</taxon>
        <taxon>Myrtales</taxon>
        <taxon>Myrtaceae</taxon>
        <taxon>Myrtoideae</taxon>
        <taxon>Eucalypteae</taxon>
        <taxon>Eucalyptus</taxon>
    </lineage>
</organism>
<sequence length="307" mass="34226">MAKSSSKCRSNCHVRSISLPSRSHPTTLRTLDSINKLQSSQDEASTSLSGSVCAGLTGLEGVYVCMDDLLNMRSTQQTLSCSRQEGFINVLLDGSIQVLDVCDYSSQILLRLKEQVRALQSTLRRRKGEPCIEIGVAEYTNFRKAMKKDAKRLMAVLRKMAAKFEDGQLENENNHLSSVMRVVRDANLLSTSIFQSLLSFLATPVSRPNRQISRWSIVSKLVYPKGAISCDQEDKQGDVNELECVDCALTTMCKHMSREGVDGEKLQVAQCELEDLEIGIGRIEDALEGLHRCFIRTRASLLNIMSR</sequence>
<evidence type="ECO:0000313" key="1">
    <source>
        <dbReference type="EMBL" id="KCW56540.1"/>
    </source>
</evidence>
<dbReference type="PANTHER" id="PTHR33070">
    <property type="entry name" value="OS06G0725500 PROTEIN"/>
    <property type="match status" value="1"/>
</dbReference>
<name>A0A059ASY8_EUCGR</name>
<dbReference type="OMA" id="ANEMRIS"/>
<dbReference type="EMBL" id="KK198761">
    <property type="protein sequence ID" value="KCW56540.1"/>
    <property type="molecule type" value="Genomic_DNA"/>
</dbReference>
<dbReference type="Gramene" id="KCW56540">
    <property type="protein sequence ID" value="KCW56540"/>
    <property type="gene ID" value="EUGRSUZ_I02275"/>
</dbReference>
<gene>
    <name evidence="1" type="ORF">EUGRSUZ_I02275</name>
</gene>
<dbReference type="eggNOG" id="ENOG502QUY1">
    <property type="taxonomic scope" value="Eukaryota"/>
</dbReference>
<dbReference type="GO" id="GO:0048364">
    <property type="term" value="P:root development"/>
    <property type="evidence" value="ECO:0007669"/>
    <property type="project" value="InterPro"/>
</dbReference>
<dbReference type="GO" id="GO:0048367">
    <property type="term" value="P:shoot system development"/>
    <property type="evidence" value="ECO:0007669"/>
    <property type="project" value="InterPro"/>
</dbReference>